<dbReference type="FunCoup" id="C3YCG7">
    <property type="interactions" value="465"/>
</dbReference>
<dbReference type="PANTHER" id="PTHR14614">
    <property type="entry name" value="HEPATOCELLULAR CARCINOMA-ASSOCIATED ANTIGEN"/>
    <property type="match status" value="1"/>
</dbReference>
<dbReference type="EMBL" id="GG666501">
    <property type="protein sequence ID" value="EEN62004.1"/>
    <property type="molecule type" value="Genomic_DNA"/>
</dbReference>
<dbReference type="eggNOG" id="KOG2793">
    <property type="taxonomic scope" value="Eukaryota"/>
</dbReference>
<dbReference type="GO" id="GO:0032259">
    <property type="term" value="P:methylation"/>
    <property type="evidence" value="ECO:0007669"/>
    <property type="project" value="UniProtKB-KW"/>
</dbReference>
<dbReference type="GO" id="GO:0008168">
    <property type="term" value="F:methyltransferase activity"/>
    <property type="evidence" value="ECO:0007669"/>
    <property type="project" value="UniProtKB-KW"/>
</dbReference>
<accession>C3YCG7</accession>
<dbReference type="STRING" id="7739.C3YCG7"/>
<sequence>MSALRYDPKKKYEWRGCGVPEEAFSFCGRDVVIQESFGGGGEAAIIWPAAIILGRYLEANKDKVVDRKIIELGAGTGLTGIVASLLGAKVTITDTKEGLESTRINVGRNTRNVRHAPLVKQLKWGDDLHMYPTSDHYDYILGADIIYIEETFPDLLRTLRHLCDHDTVILLASKIRYERDERFFNMLRQEYDVRVIKEDREEEVKIYKATLPRNGVAAMPC</sequence>
<proteinExistence type="predicted"/>
<evidence type="ECO:0000256" key="1">
    <source>
        <dbReference type="ARBA" id="ARBA00022603"/>
    </source>
</evidence>
<evidence type="ECO:0000256" key="2">
    <source>
        <dbReference type="ARBA" id="ARBA00022691"/>
    </source>
</evidence>
<keyword evidence="1" id="KW-0808">Transferase</keyword>
<dbReference type="AlphaFoldDB" id="C3YCG7"/>
<gene>
    <name evidence="3" type="ORF">BRAFLDRAFT_100903</name>
</gene>
<dbReference type="SUPFAM" id="SSF53335">
    <property type="entry name" value="S-adenosyl-L-methionine-dependent methyltransferases"/>
    <property type="match status" value="1"/>
</dbReference>
<keyword evidence="2" id="KW-0949">S-adenosyl-L-methionine</keyword>
<dbReference type="PANTHER" id="PTHR14614:SF109">
    <property type="entry name" value="RIBOSOMAL LYSINE N-METHYLTRANSFERASE 5"/>
    <property type="match status" value="1"/>
</dbReference>
<dbReference type="InterPro" id="IPR029063">
    <property type="entry name" value="SAM-dependent_MTases_sf"/>
</dbReference>
<name>C3YCG7_BRAFL</name>
<protein>
    <submittedName>
        <fullName evidence="3">Uncharacterized protein</fullName>
    </submittedName>
</protein>
<reference evidence="3" key="1">
    <citation type="journal article" date="2008" name="Nature">
        <title>The amphioxus genome and the evolution of the chordate karyotype.</title>
        <authorList>
            <consortium name="US DOE Joint Genome Institute (JGI-PGF)"/>
            <person name="Putnam N.H."/>
            <person name="Butts T."/>
            <person name="Ferrier D.E.K."/>
            <person name="Furlong R.F."/>
            <person name="Hellsten U."/>
            <person name="Kawashima T."/>
            <person name="Robinson-Rechavi M."/>
            <person name="Shoguchi E."/>
            <person name="Terry A."/>
            <person name="Yu J.-K."/>
            <person name="Benito-Gutierrez E.L."/>
            <person name="Dubchak I."/>
            <person name="Garcia-Fernandez J."/>
            <person name="Gibson-Brown J.J."/>
            <person name="Grigoriev I.V."/>
            <person name="Horton A.C."/>
            <person name="de Jong P.J."/>
            <person name="Jurka J."/>
            <person name="Kapitonov V.V."/>
            <person name="Kohara Y."/>
            <person name="Kuroki Y."/>
            <person name="Lindquist E."/>
            <person name="Lucas S."/>
            <person name="Osoegawa K."/>
            <person name="Pennacchio L.A."/>
            <person name="Salamov A.A."/>
            <person name="Satou Y."/>
            <person name="Sauka-Spengler T."/>
            <person name="Schmutz J."/>
            <person name="Shin-I T."/>
            <person name="Toyoda A."/>
            <person name="Bronner-Fraser M."/>
            <person name="Fujiyama A."/>
            <person name="Holland L.Z."/>
            <person name="Holland P.W.H."/>
            <person name="Satoh N."/>
            <person name="Rokhsar D.S."/>
        </authorList>
    </citation>
    <scope>NUCLEOTIDE SEQUENCE [LARGE SCALE GENOMIC DNA]</scope>
    <source>
        <strain evidence="3">S238N-H82</strain>
        <tissue evidence="3">Testes</tissue>
    </source>
</reference>
<organism>
    <name type="scientific">Branchiostoma floridae</name>
    <name type="common">Florida lancelet</name>
    <name type="synonym">Amphioxus</name>
    <dbReference type="NCBI Taxonomy" id="7739"/>
    <lineage>
        <taxon>Eukaryota</taxon>
        <taxon>Metazoa</taxon>
        <taxon>Chordata</taxon>
        <taxon>Cephalochordata</taxon>
        <taxon>Leptocardii</taxon>
        <taxon>Amphioxiformes</taxon>
        <taxon>Branchiostomatidae</taxon>
        <taxon>Branchiostoma</taxon>
    </lineage>
</organism>
<dbReference type="Pfam" id="PF10294">
    <property type="entry name" value="Methyltransf_16"/>
    <property type="match status" value="1"/>
</dbReference>
<dbReference type="InParanoid" id="C3YCG7"/>
<dbReference type="InterPro" id="IPR019410">
    <property type="entry name" value="Methyltransf_16"/>
</dbReference>
<keyword evidence="1" id="KW-0489">Methyltransferase</keyword>
<dbReference type="Gene3D" id="3.40.50.150">
    <property type="entry name" value="Vaccinia Virus protein VP39"/>
    <property type="match status" value="1"/>
</dbReference>
<evidence type="ECO:0000313" key="3">
    <source>
        <dbReference type="EMBL" id="EEN62004.1"/>
    </source>
</evidence>